<evidence type="ECO:0000259" key="1">
    <source>
        <dbReference type="Pfam" id="PF01869"/>
    </source>
</evidence>
<name>A0ABQ2I7N1_9MICO</name>
<dbReference type="SUPFAM" id="SSF53067">
    <property type="entry name" value="Actin-like ATPase domain"/>
    <property type="match status" value="1"/>
</dbReference>
<dbReference type="Gene3D" id="3.30.420.40">
    <property type="match status" value="2"/>
</dbReference>
<sequence length="320" mass="31883">MSEPSTSATGRVVAVDVGGSGLRLQSYAVGPGPVLAAPGARVGAGGIDVAALVADARSLLDAGDGEIASGARAPEVLAWSMRGLLFLADRSDVLRTVAEGLGARRTIVVSDAVAGLVGATGRVGPGAVVAAGTGAVAFGTDFDRQWRRVDGWGHVLGDAGSAAALGIAGLRAALRAHDGLPDGSATLLSAAVDLLGPPEGWPRLVMTTADAPERLASVAPLVTEAAGSDPVAQTLCVRAGSDLADSLLRAADGLESPHLAATGGLLAATPVADALDRRLAECGARRSPTHGGALDGALLLARQLRDTGHVPEHPAYLLTR</sequence>
<dbReference type="PANTHER" id="PTHR43190">
    <property type="entry name" value="N-ACETYL-D-GLUCOSAMINE KINASE"/>
    <property type="match status" value="1"/>
</dbReference>
<keyword evidence="3" id="KW-1185">Reference proteome</keyword>
<evidence type="ECO:0000313" key="2">
    <source>
        <dbReference type="EMBL" id="GGM99904.1"/>
    </source>
</evidence>
<accession>A0ABQ2I7N1</accession>
<organism evidence="2 3">
    <name type="scientific">Terrabacter tumescens</name>
    <dbReference type="NCBI Taxonomy" id="60443"/>
    <lineage>
        <taxon>Bacteria</taxon>
        <taxon>Bacillati</taxon>
        <taxon>Actinomycetota</taxon>
        <taxon>Actinomycetes</taxon>
        <taxon>Micrococcales</taxon>
        <taxon>Intrasporangiaceae</taxon>
        <taxon>Terrabacter</taxon>
    </lineage>
</organism>
<dbReference type="InterPro" id="IPR002731">
    <property type="entry name" value="ATPase_BadF"/>
</dbReference>
<dbReference type="Pfam" id="PF01869">
    <property type="entry name" value="BcrAD_BadFG"/>
    <property type="match status" value="1"/>
</dbReference>
<dbReference type="EMBL" id="BMNZ01000005">
    <property type="protein sequence ID" value="GGM99904.1"/>
    <property type="molecule type" value="Genomic_DNA"/>
</dbReference>
<feature type="domain" description="ATPase BadF/BadG/BcrA/BcrD type" evidence="1">
    <location>
        <begin position="111"/>
        <end position="301"/>
    </location>
</feature>
<protein>
    <recommendedName>
        <fullName evidence="1">ATPase BadF/BadG/BcrA/BcrD type domain-containing protein</fullName>
    </recommendedName>
</protein>
<dbReference type="RefSeq" id="WP_030199248.1">
    <property type="nucleotide sequence ID" value="NZ_BMNZ01000005.1"/>
</dbReference>
<proteinExistence type="predicted"/>
<comment type="caution">
    <text evidence="2">The sequence shown here is derived from an EMBL/GenBank/DDBJ whole genome shotgun (WGS) entry which is preliminary data.</text>
</comment>
<dbReference type="InterPro" id="IPR052519">
    <property type="entry name" value="Euk-type_GlcNAc_Kinase"/>
</dbReference>
<gene>
    <name evidence="2" type="ORF">GCM10009721_28770</name>
</gene>
<dbReference type="InterPro" id="IPR043129">
    <property type="entry name" value="ATPase_NBD"/>
</dbReference>
<dbReference type="PANTHER" id="PTHR43190:SF3">
    <property type="entry name" value="N-ACETYL-D-GLUCOSAMINE KINASE"/>
    <property type="match status" value="1"/>
</dbReference>
<evidence type="ECO:0000313" key="3">
    <source>
        <dbReference type="Proteomes" id="UP000623461"/>
    </source>
</evidence>
<dbReference type="Proteomes" id="UP000623461">
    <property type="component" value="Unassembled WGS sequence"/>
</dbReference>
<reference evidence="3" key="1">
    <citation type="journal article" date="2019" name="Int. J. Syst. Evol. Microbiol.">
        <title>The Global Catalogue of Microorganisms (GCM) 10K type strain sequencing project: providing services to taxonomists for standard genome sequencing and annotation.</title>
        <authorList>
            <consortium name="The Broad Institute Genomics Platform"/>
            <consortium name="The Broad Institute Genome Sequencing Center for Infectious Disease"/>
            <person name="Wu L."/>
            <person name="Ma J."/>
        </authorList>
    </citation>
    <scope>NUCLEOTIDE SEQUENCE [LARGE SCALE GENOMIC DNA]</scope>
    <source>
        <strain evidence="3">JCM 1365</strain>
    </source>
</reference>